<dbReference type="PROSITE" id="PS01359">
    <property type="entry name" value="ZF_PHD_1"/>
    <property type="match status" value="1"/>
</dbReference>
<evidence type="ECO:0000256" key="3">
    <source>
        <dbReference type="ARBA" id="ARBA00022499"/>
    </source>
</evidence>
<organism evidence="20 21">
    <name type="scientific">Clupea harengus</name>
    <name type="common">Atlantic herring</name>
    <dbReference type="NCBI Taxonomy" id="7950"/>
    <lineage>
        <taxon>Eukaryota</taxon>
        <taxon>Metazoa</taxon>
        <taxon>Chordata</taxon>
        <taxon>Craniata</taxon>
        <taxon>Vertebrata</taxon>
        <taxon>Euteleostomi</taxon>
        <taxon>Actinopterygii</taxon>
        <taxon>Neopterygii</taxon>
        <taxon>Teleostei</taxon>
        <taxon>Clupei</taxon>
        <taxon>Clupeiformes</taxon>
        <taxon>Clupeoidei</taxon>
        <taxon>Clupeidae</taxon>
        <taxon>Clupea</taxon>
    </lineage>
</organism>
<dbReference type="SUPFAM" id="SSF49879">
    <property type="entry name" value="SMAD/FHA domain"/>
    <property type="match status" value="1"/>
</dbReference>
<dbReference type="InterPro" id="IPR042163">
    <property type="entry name" value="PHF12"/>
</dbReference>
<evidence type="ECO:0000256" key="11">
    <source>
        <dbReference type="ARBA" id="ARBA00023163"/>
    </source>
</evidence>
<evidence type="ECO:0000256" key="5">
    <source>
        <dbReference type="ARBA" id="ARBA00022723"/>
    </source>
</evidence>
<dbReference type="SUPFAM" id="SSF57903">
    <property type="entry name" value="FYVE/PHD zinc finger"/>
    <property type="match status" value="2"/>
</dbReference>
<keyword evidence="8" id="KW-0862">Zinc</keyword>
<dbReference type="Pfam" id="PF16737">
    <property type="entry name" value="PHF12_MRG_bd"/>
    <property type="match status" value="1"/>
</dbReference>
<dbReference type="InterPro" id="IPR019787">
    <property type="entry name" value="Znf_PHD-finger"/>
</dbReference>
<feature type="region of interest" description="Disordered" evidence="17">
    <location>
        <begin position="936"/>
        <end position="979"/>
    </location>
</feature>
<dbReference type="GO" id="GO:0000122">
    <property type="term" value="P:negative regulation of transcription by RNA polymerase II"/>
    <property type="evidence" value="ECO:0007669"/>
    <property type="project" value="TreeGrafter"/>
</dbReference>
<keyword evidence="9" id="KW-0832">Ubl conjugation</keyword>
<keyword evidence="6" id="KW-0677">Repeat</keyword>
<dbReference type="InterPro" id="IPR008984">
    <property type="entry name" value="SMAD_FHA_dom_sf"/>
</dbReference>
<evidence type="ECO:0000313" key="21">
    <source>
        <dbReference type="RefSeq" id="XP_012679484.1"/>
    </source>
</evidence>
<keyword evidence="20" id="KW-1185">Reference proteome</keyword>
<feature type="region of interest" description="Disordered" evidence="17">
    <location>
        <begin position="461"/>
        <end position="527"/>
    </location>
</feature>
<dbReference type="InterPro" id="IPR031966">
    <property type="entry name" value="PHF12_MRG-bd"/>
</dbReference>
<evidence type="ECO:0000256" key="10">
    <source>
        <dbReference type="ARBA" id="ARBA00023015"/>
    </source>
</evidence>
<dbReference type="SMART" id="SM00249">
    <property type="entry name" value="PHD"/>
    <property type="match status" value="2"/>
</dbReference>
<feature type="domain" description="PHD-type" evidence="19">
    <location>
        <begin position="55"/>
        <end position="104"/>
    </location>
</feature>
<evidence type="ECO:0000256" key="15">
    <source>
        <dbReference type="ARBA" id="ARBA00076589"/>
    </source>
</evidence>
<evidence type="ECO:0000256" key="13">
    <source>
        <dbReference type="ARBA" id="ARBA00065785"/>
    </source>
</evidence>
<keyword evidence="3" id="KW-1017">Isopeptide bond</keyword>
<keyword evidence="5" id="KW-0479">Metal-binding</keyword>
<feature type="domain" description="FHA" evidence="18">
    <location>
        <begin position="775"/>
        <end position="829"/>
    </location>
</feature>
<comment type="subcellular location">
    <subcellularLocation>
        <location evidence="1">Nucleus</location>
    </subcellularLocation>
</comment>
<feature type="region of interest" description="Disordered" evidence="17">
    <location>
        <begin position="171"/>
        <end position="221"/>
    </location>
</feature>
<dbReference type="CTD" id="325296"/>
<evidence type="ECO:0000256" key="14">
    <source>
        <dbReference type="ARBA" id="ARBA00068755"/>
    </source>
</evidence>
<evidence type="ECO:0000256" key="17">
    <source>
        <dbReference type="SAM" id="MobiDB-lite"/>
    </source>
</evidence>
<accession>A0A6P3VRM5</accession>
<dbReference type="PROSITE" id="PS50006">
    <property type="entry name" value="FHA_DOMAIN"/>
    <property type="match status" value="1"/>
</dbReference>
<evidence type="ECO:0000256" key="6">
    <source>
        <dbReference type="ARBA" id="ARBA00022737"/>
    </source>
</evidence>
<evidence type="ECO:0000256" key="16">
    <source>
        <dbReference type="PROSITE-ProRule" id="PRU00146"/>
    </source>
</evidence>
<feature type="region of interest" description="Disordered" evidence="17">
    <location>
        <begin position="107"/>
        <end position="159"/>
    </location>
</feature>
<feature type="compositionally biased region" description="Polar residues" evidence="17">
    <location>
        <begin position="489"/>
        <end position="503"/>
    </location>
</feature>
<dbReference type="InterPro" id="IPR013083">
    <property type="entry name" value="Znf_RING/FYVE/PHD"/>
</dbReference>
<sequence length="979" mass="106312">MWDKMETPRIVYDLDTSGGLMEQIQTLLAPPKSEDGEMKRKPEREARRSGRATNHDSCDSCREGGDLLCCDHCPAAFHLQCCNPPLSEEMLPPGDWMCHRCNVRKKKREQKAEPVNGLLERQLSKRSSSPATELDLSAGTGPTLRLDGLPPVPGGGSGSLRVAVAQVRLMERRTSSRPGTPTSNASTDTPTPSEPNDADEDMLDPEEDAQGSETDGTTAPQLKRPFELLIAAAMEQNPTQFQLPNELTCTTALPGSSKRRRKEEMTGKNVKRLQHELDHNGLVPLPVRVCYSCSRSCRVAPLVQCDYCPLLFHMDCLDPPLTAMPTGRWMCPNHIENEVLNERSATYSNRCQLFDQFQDRISQHAVKVDFLRLVHRQNPPNRKGPHYSAKTLKVPDSIKSQYQCPPHLPEPSGVRQGELICHGVPEKERQSPPQYSANEAEQQEWLRGVIALQCSVMRHLSAKQMSPSNRDSKQSQQADVKPCVEAKELSSQSPTHRTLSPSPFSKPCSTRVGPQGAPVLHNPQAPSEQLDRCSISSEKPCHDCRPLNGLLEGRLKVNGPVVHEGGLEDHKPNIPQSPHVPEPSLTNHIRTEKSSALLSPGAQKEGPCPLAPLCASSASGGAAASLSSGTVTSSVVDTRTLAPPRAAQGSAADRLAPPLPPSGGKVSPEMAALSSCLKGVIEGKADIELSKLDKDTIRMLAWQRIQQLFPRKAPQLPTTCGSHSTVTASPSAPAPAPAPAPTPLAEAQKKEVQARAVFYPLLGKGEVVSMRYRTLYIGTGAEMDVCLTKYGHCNYVSGKHACIFYDENTKHYELLNYSEHGTTVDNVLYSCDFSEKVAPTTPSSIVSKVQSVTRRCKKRKTEQGAAVEGFLPAGGVMNSQCQGESRHQCNCKASSSSLIGGSGAGWEGTALLHHGSCVKLGCLQFIFSIAEFAAKQPKEEKVVEEEEAKARPVQESGELADGQAPTPHQVPVLRSNSVP</sequence>
<gene>
    <name evidence="21" type="primary">phf12b</name>
</gene>
<feature type="compositionally biased region" description="Polar residues" evidence="17">
    <location>
        <begin position="463"/>
        <end position="478"/>
    </location>
</feature>
<dbReference type="FunFam" id="3.30.40.10:FF:000154">
    <property type="entry name" value="PHD finger protein 12"/>
    <property type="match status" value="1"/>
</dbReference>
<keyword evidence="2" id="KW-0678">Repressor</keyword>
<feature type="compositionally biased region" description="Acidic residues" evidence="17">
    <location>
        <begin position="196"/>
        <end position="210"/>
    </location>
</feature>
<dbReference type="GO" id="GO:0008270">
    <property type="term" value="F:zinc ion binding"/>
    <property type="evidence" value="ECO:0007669"/>
    <property type="project" value="UniProtKB-KW"/>
</dbReference>
<dbReference type="AlphaFoldDB" id="A0A6P3VRM5"/>
<dbReference type="InterPro" id="IPR001965">
    <property type="entry name" value="Znf_PHD"/>
</dbReference>
<evidence type="ECO:0000256" key="2">
    <source>
        <dbReference type="ARBA" id="ARBA00022491"/>
    </source>
</evidence>
<dbReference type="InterPro" id="IPR019786">
    <property type="entry name" value="Zinc_finger_PHD-type_CS"/>
</dbReference>
<keyword evidence="4" id="KW-0597">Phosphoprotein</keyword>
<evidence type="ECO:0000259" key="18">
    <source>
        <dbReference type="PROSITE" id="PS50006"/>
    </source>
</evidence>
<dbReference type="InterPro" id="IPR011011">
    <property type="entry name" value="Znf_FYVE_PHD"/>
</dbReference>
<dbReference type="Proteomes" id="UP000515152">
    <property type="component" value="Chromosome 9"/>
</dbReference>
<keyword evidence="11" id="KW-0804">Transcription</keyword>
<feature type="region of interest" description="Disordered" evidence="17">
    <location>
        <begin position="563"/>
        <end position="586"/>
    </location>
</feature>
<dbReference type="CDD" id="cd15533">
    <property type="entry name" value="PHD1_PHF12"/>
    <property type="match status" value="1"/>
</dbReference>
<comment type="subunit">
    <text evidence="13">Component of SIN3 complexes. Interacts with SIN3A in a complex composed of HDAC1, SAP30 and SIN3A. Component of the SIN3B complex, which includes SIN3B, HDAC2 or HDAC1, PHF12 and MORF4L1; interacts directly with all subunits. Interacts with TLE5.</text>
</comment>
<reference evidence="21" key="1">
    <citation type="submission" date="2025-08" db="UniProtKB">
        <authorList>
            <consortium name="RefSeq"/>
        </authorList>
    </citation>
    <scope>IDENTIFICATION</scope>
</reference>
<protein>
    <recommendedName>
        <fullName evidence="14">PHD finger protein 12</fullName>
    </recommendedName>
    <alternativeName>
        <fullName evidence="15">PHD factor 1</fullName>
    </alternativeName>
</protein>
<dbReference type="InterPro" id="IPR000253">
    <property type="entry name" value="FHA_dom"/>
</dbReference>
<feature type="region of interest" description="Disordered" evidence="17">
    <location>
        <begin position="644"/>
        <end position="667"/>
    </location>
</feature>
<dbReference type="CDD" id="cd22703">
    <property type="entry name" value="FHA_PHF12"/>
    <property type="match status" value="1"/>
</dbReference>
<feature type="domain" description="PHD-type" evidence="19">
    <location>
        <begin position="287"/>
        <end position="337"/>
    </location>
</feature>
<dbReference type="GeneID" id="105897147"/>
<evidence type="ECO:0000256" key="8">
    <source>
        <dbReference type="ARBA" id="ARBA00022833"/>
    </source>
</evidence>
<dbReference type="CDD" id="cd15534">
    <property type="entry name" value="PHD2_PHF12_Rco1"/>
    <property type="match status" value="1"/>
</dbReference>
<dbReference type="RefSeq" id="XP_012679484.1">
    <property type="nucleotide sequence ID" value="XM_012824030.3"/>
</dbReference>
<dbReference type="PANTHER" id="PTHR46309:SF1">
    <property type="entry name" value="PHD FINGER PROTEIN 12"/>
    <property type="match status" value="1"/>
</dbReference>
<dbReference type="GO" id="GO:0070822">
    <property type="term" value="C:Sin3-type complex"/>
    <property type="evidence" value="ECO:0007669"/>
    <property type="project" value="TreeGrafter"/>
</dbReference>
<dbReference type="KEGG" id="char:105897147"/>
<keyword evidence="10" id="KW-0805">Transcription regulation</keyword>
<proteinExistence type="predicted"/>
<dbReference type="PANTHER" id="PTHR46309">
    <property type="entry name" value="PHD FINGER PROTEIN 12"/>
    <property type="match status" value="1"/>
</dbReference>
<keyword evidence="12" id="KW-0539">Nucleus</keyword>
<feature type="compositionally biased region" description="Basic and acidic residues" evidence="17">
    <location>
        <begin position="32"/>
        <end position="60"/>
    </location>
</feature>
<feature type="compositionally biased region" description="Polar residues" evidence="17">
    <location>
        <begin position="176"/>
        <end position="191"/>
    </location>
</feature>
<evidence type="ECO:0000313" key="20">
    <source>
        <dbReference type="Proteomes" id="UP000515152"/>
    </source>
</evidence>
<dbReference type="PROSITE" id="PS50016">
    <property type="entry name" value="ZF_PHD_2"/>
    <property type="match status" value="2"/>
</dbReference>
<dbReference type="Gene3D" id="3.30.40.10">
    <property type="entry name" value="Zinc/RING finger domain, C3HC4 (zinc finger)"/>
    <property type="match status" value="2"/>
</dbReference>
<dbReference type="Gene3D" id="2.60.200.20">
    <property type="match status" value="1"/>
</dbReference>
<keyword evidence="7 16" id="KW-0863">Zinc-finger</keyword>
<feature type="region of interest" description="Disordered" evidence="17">
    <location>
        <begin position="719"/>
        <end position="743"/>
    </location>
</feature>
<evidence type="ECO:0000256" key="1">
    <source>
        <dbReference type="ARBA" id="ARBA00004123"/>
    </source>
</evidence>
<feature type="compositionally biased region" description="Polar residues" evidence="17">
    <location>
        <begin position="211"/>
        <end position="220"/>
    </location>
</feature>
<dbReference type="Pfam" id="PF00628">
    <property type="entry name" value="PHD"/>
    <property type="match status" value="2"/>
</dbReference>
<dbReference type="GO" id="GO:0003714">
    <property type="term" value="F:transcription corepressor activity"/>
    <property type="evidence" value="ECO:0007669"/>
    <property type="project" value="InterPro"/>
</dbReference>
<evidence type="ECO:0000256" key="7">
    <source>
        <dbReference type="ARBA" id="ARBA00022771"/>
    </source>
</evidence>
<dbReference type="OrthoDB" id="1919692at2759"/>
<evidence type="ECO:0000259" key="19">
    <source>
        <dbReference type="PROSITE" id="PS50016"/>
    </source>
</evidence>
<evidence type="ECO:0000256" key="4">
    <source>
        <dbReference type="ARBA" id="ARBA00022553"/>
    </source>
</evidence>
<dbReference type="Gene3D" id="6.10.20.60">
    <property type="entry name" value="PHD finger protein 12"/>
    <property type="match status" value="1"/>
</dbReference>
<evidence type="ECO:0000256" key="12">
    <source>
        <dbReference type="ARBA" id="ARBA00023242"/>
    </source>
</evidence>
<dbReference type="FunFam" id="3.30.40.10:FF:000164">
    <property type="entry name" value="PHD finger protein 12"/>
    <property type="match status" value="1"/>
</dbReference>
<evidence type="ECO:0000256" key="9">
    <source>
        <dbReference type="ARBA" id="ARBA00022843"/>
    </source>
</evidence>
<dbReference type="InterPro" id="IPR038098">
    <property type="entry name" value="PHF12_MRG-bd_sf"/>
</dbReference>
<feature type="compositionally biased region" description="Pro residues" evidence="17">
    <location>
        <begin position="732"/>
        <end position="742"/>
    </location>
</feature>
<feature type="region of interest" description="Disordered" evidence="17">
    <location>
        <begin position="29"/>
        <end position="60"/>
    </location>
</feature>
<name>A0A6P3VRM5_CLUHA</name>